<accession>A0ABW4YCS5</accession>
<evidence type="ECO:0000313" key="3">
    <source>
        <dbReference type="Proteomes" id="UP001597337"/>
    </source>
</evidence>
<keyword evidence="3" id="KW-1185">Reference proteome</keyword>
<sequence>MSNATQLAQAVAIGVNTSNQQLHLPIELRREPTLAEYLPGPNAEAVDTIAAMAAGTGEPFLFLFGNQGTGKTHLLQAACLDAAQRGLKANFVPLGTEGLGPGILENLEHSDLVAIDDIEAISGNADWERSLLDFFNQIRAQGHRLLMAARTAPDTLSLELADLSSRLQWGPRYCLAPLNDRQCEELLIRSAEHCGMRLSPDVVRFIMNNNARDPASLVTLIARLDSFSLREQRQPTIPLVRRAMEDGTEAGG</sequence>
<evidence type="ECO:0000313" key="2">
    <source>
        <dbReference type="EMBL" id="MFD2113452.1"/>
    </source>
</evidence>
<dbReference type="InterPro" id="IPR027417">
    <property type="entry name" value="P-loop_NTPase"/>
</dbReference>
<protein>
    <submittedName>
        <fullName evidence="2">DnaA regulatory inactivator Hda</fullName>
    </submittedName>
</protein>
<dbReference type="Gene3D" id="1.10.8.60">
    <property type="match status" value="1"/>
</dbReference>
<reference evidence="3" key="1">
    <citation type="journal article" date="2019" name="Int. J. Syst. Evol. Microbiol.">
        <title>The Global Catalogue of Microorganisms (GCM) 10K type strain sequencing project: providing services to taxonomists for standard genome sequencing and annotation.</title>
        <authorList>
            <consortium name="The Broad Institute Genomics Platform"/>
            <consortium name="The Broad Institute Genome Sequencing Center for Infectious Disease"/>
            <person name="Wu L."/>
            <person name="Ma J."/>
        </authorList>
    </citation>
    <scope>NUCLEOTIDE SEQUENCE [LARGE SCALE GENOMIC DNA]</scope>
    <source>
        <strain evidence="3">KACC 12597</strain>
    </source>
</reference>
<gene>
    <name evidence="2" type="primary">hda</name>
    <name evidence="2" type="ORF">ACFSJC_16505</name>
</gene>
<dbReference type="RefSeq" id="WP_386028295.1">
    <property type="nucleotide sequence ID" value="NZ_JBHUHX010000051.1"/>
</dbReference>
<evidence type="ECO:0000259" key="1">
    <source>
        <dbReference type="Pfam" id="PF22688"/>
    </source>
</evidence>
<dbReference type="InterPro" id="IPR017788">
    <property type="entry name" value="Hda"/>
</dbReference>
<organism evidence="2 3">
    <name type="scientific">Thiorhodococcus fuscus</name>
    <dbReference type="NCBI Taxonomy" id="527200"/>
    <lineage>
        <taxon>Bacteria</taxon>
        <taxon>Pseudomonadati</taxon>
        <taxon>Pseudomonadota</taxon>
        <taxon>Gammaproteobacteria</taxon>
        <taxon>Chromatiales</taxon>
        <taxon>Chromatiaceae</taxon>
        <taxon>Thiorhodococcus</taxon>
    </lineage>
</organism>
<dbReference type="Proteomes" id="UP001597337">
    <property type="component" value="Unassembled WGS sequence"/>
</dbReference>
<dbReference type="EMBL" id="JBHUHX010000051">
    <property type="protein sequence ID" value="MFD2113452.1"/>
    <property type="molecule type" value="Genomic_DNA"/>
</dbReference>
<dbReference type="Pfam" id="PF22688">
    <property type="entry name" value="Hda_lid"/>
    <property type="match status" value="1"/>
</dbReference>
<feature type="domain" description="Hda lid" evidence="1">
    <location>
        <begin position="181"/>
        <end position="244"/>
    </location>
</feature>
<dbReference type="NCBIfam" id="TIGR03420">
    <property type="entry name" value="DnaA_homol_Hda"/>
    <property type="match status" value="1"/>
</dbReference>
<dbReference type="PANTHER" id="PTHR30050:SF5">
    <property type="entry name" value="DNAA REGULATORY INACTIVATOR HDA"/>
    <property type="match status" value="1"/>
</dbReference>
<comment type="caution">
    <text evidence="2">The sequence shown here is derived from an EMBL/GenBank/DDBJ whole genome shotgun (WGS) entry which is preliminary data.</text>
</comment>
<dbReference type="PANTHER" id="PTHR30050">
    <property type="entry name" value="CHROMOSOMAL REPLICATION INITIATOR PROTEIN DNAA"/>
    <property type="match status" value="1"/>
</dbReference>
<proteinExistence type="predicted"/>
<dbReference type="Gene3D" id="3.40.50.300">
    <property type="entry name" value="P-loop containing nucleotide triphosphate hydrolases"/>
    <property type="match status" value="1"/>
</dbReference>
<dbReference type="SUPFAM" id="SSF52540">
    <property type="entry name" value="P-loop containing nucleoside triphosphate hydrolases"/>
    <property type="match status" value="1"/>
</dbReference>
<name>A0ABW4YCS5_9GAMM</name>
<dbReference type="InterPro" id="IPR055199">
    <property type="entry name" value="Hda_lid"/>
</dbReference>